<evidence type="ECO:0000256" key="3">
    <source>
        <dbReference type="ARBA" id="ARBA00022807"/>
    </source>
</evidence>
<dbReference type="InterPro" id="IPR000064">
    <property type="entry name" value="NLP_P60_dom"/>
</dbReference>
<protein>
    <recommendedName>
        <fullName evidence="5">NlpC/P60 domain-containing protein</fullName>
    </recommendedName>
</protein>
<dbReference type="PANTHER" id="PTHR47053">
    <property type="entry name" value="MUREIN DD-ENDOPEPTIDASE MEPH-RELATED"/>
    <property type="match status" value="1"/>
</dbReference>
<evidence type="ECO:0000313" key="6">
    <source>
        <dbReference type="EMBL" id="CAG7643614.1"/>
    </source>
</evidence>
<reference evidence="6 7" key="1">
    <citation type="submission" date="2021-06" db="EMBL/GenBank/DDBJ databases">
        <authorList>
            <person name="Criscuolo A."/>
        </authorList>
    </citation>
    <scope>NUCLEOTIDE SEQUENCE [LARGE SCALE GENOMIC DNA]</scope>
    <source>
        <strain evidence="7">CIP 111802</strain>
    </source>
</reference>
<evidence type="ECO:0000256" key="2">
    <source>
        <dbReference type="ARBA" id="ARBA00022801"/>
    </source>
</evidence>
<organism evidence="6 7">
    <name type="scientific">Paenibacillus allorhizosphaerae</name>
    <dbReference type="NCBI Taxonomy" id="2849866"/>
    <lineage>
        <taxon>Bacteria</taxon>
        <taxon>Bacillati</taxon>
        <taxon>Bacillota</taxon>
        <taxon>Bacilli</taxon>
        <taxon>Bacillales</taxon>
        <taxon>Paenibacillaceae</taxon>
        <taxon>Paenibacillus</taxon>
    </lineage>
</organism>
<dbReference type="InterPro" id="IPR051202">
    <property type="entry name" value="Peptidase_C40"/>
</dbReference>
<comment type="caution">
    <text evidence="6">The sequence shown here is derived from an EMBL/GenBank/DDBJ whole genome shotgun (WGS) entry which is preliminary data.</text>
</comment>
<gene>
    <name evidence="6" type="ORF">PAECIP111802_03057</name>
</gene>
<keyword evidence="1" id="KW-0645">Protease</keyword>
<dbReference type="RefSeq" id="WP_218099365.1">
    <property type="nucleotide sequence ID" value="NZ_CAJVCE010000007.1"/>
</dbReference>
<dbReference type="InterPro" id="IPR047194">
    <property type="entry name" value="CwlT-like_lysozyme"/>
</dbReference>
<keyword evidence="7" id="KW-1185">Reference proteome</keyword>
<dbReference type="Pfam" id="PF13702">
    <property type="entry name" value="Lysozyme_like"/>
    <property type="match status" value="1"/>
</dbReference>
<keyword evidence="4" id="KW-0472">Membrane</keyword>
<name>A0ABM8VIB1_9BACL</name>
<keyword evidence="4" id="KW-1133">Transmembrane helix</keyword>
<dbReference type="CDD" id="cd16891">
    <property type="entry name" value="CwlT-like"/>
    <property type="match status" value="1"/>
</dbReference>
<feature type="transmembrane region" description="Helical" evidence="4">
    <location>
        <begin position="20"/>
        <end position="39"/>
    </location>
</feature>
<dbReference type="EMBL" id="CAJVCE010000007">
    <property type="protein sequence ID" value="CAG7643614.1"/>
    <property type="molecule type" value="Genomic_DNA"/>
</dbReference>
<evidence type="ECO:0000259" key="5">
    <source>
        <dbReference type="PROSITE" id="PS51935"/>
    </source>
</evidence>
<sequence>MDPGTLYLVLSKLWHFRKPIAYMVFGICIFVMMVFILIFGGSVSDVGNGGQNGEFPPGMANVSKEVLRYEPLVTRYAEEFGVTGYIQIILAIMQQESGGAGLDPMQASESPANRKYCKQPNCITDPEYSIRAGVENFSIVMKQADGDLFTALQAYNFGSGFVDYVKRNGGKYTKDLALKFAQQHSYGCPDPDDFRAKVNACYGDYTYVDKVMRNLGGMDPYAVAAAGGQIFDFNAVYQSMRGFLGLPYNFGGNSPQEGFDCSSLMQWNFKHAAGINLPRVAQDQYNATARIKAAELLPGDLVFFTGTYDSGTAVTHVGMYIGGGRMIQSSSSGVNVDTFTSGYWRKHLYGYGRIVRR</sequence>
<evidence type="ECO:0000256" key="4">
    <source>
        <dbReference type="SAM" id="Phobius"/>
    </source>
</evidence>
<dbReference type="PANTHER" id="PTHR47053:SF5">
    <property type="entry name" value="BIFUNCTIONAL MURAMIDASE_DL-ENDOPEPTIDASE CWLT"/>
    <property type="match status" value="1"/>
</dbReference>
<accession>A0ABM8VIB1</accession>
<proteinExistence type="predicted"/>
<evidence type="ECO:0000256" key="1">
    <source>
        <dbReference type="ARBA" id="ARBA00022670"/>
    </source>
</evidence>
<keyword evidence="2" id="KW-0378">Hydrolase</keyword>
<keyword evidence="4" id="KW-0812">Transmembrane</keyword>
<dbReference type="PROSITE" id="PS51935">
    <property type="entry name" value="NLPC_P60"/>
    <property type="match status" value="1"/>
</dbReference>
<evidence type="ECO:0000313" key="7">
    <source>
        <dbReference type="Proteomes" id="UP000730618"/>
    </source>
</evidence>
<feature type="domain" description="NlpC/P60" evidence="5">
    <location>
        <begin position="230"/>
        <end position="355"/>
    </location>
</feature>
<keyword evidence="3" id="KW-0788">Thiol protease</keyword>
<dbReference type="Proteomes" id="UP000730618">
    <property type="component" value="Unassembled WGS sequence"/>
</dbReference>
<dbReference type="Pfam" id="PF00877">
    <property type="entry name" value="NLPC_P60"/>
    <property type="match status" value="1"/>
</dbReference>